<evidence type="ECO:0000256" key="1">
    <source>
        <dbReference type="SAM" id="MobiDB-lite"/>
    </source>
</evidence>
<dbReference type="InterPro" id="IPR019194">
    <property type="entry name" value="Tscrpt_elong_fac_Eaf_N"/>
</dbReference>
<dbReference type="STRING" id="303698.A0A1V6TQF8"/>
<feature type="compositionally biased region" description="Acidic residues" evidence="1">
    <location>
        <begin position="426"/>
        <end position="436"/>
    </location>
</feature>
<sequence length="436" mass="47281">MAAPTISTMIDPTKQAEYPVVLGERLSNSTASSRLVNVNYNYKTKSATPSQRSTITRSSLSRDLFDLSVTDKAPGADHNLTYAYQGSEDPTDERNLVLVFDPERKVFVLESVSTKLNFNLRSRPGKTEKEVRHENLELLPVYHEDDHTSSDDRNAGNTSEDEGQADDSNPYDFRHFLRKPGAENPPASVSGATTPEPVSNSKVTTPVIQASKPAPVQAPAPKPMPRPKKQANNPLRAPKRPAKPSASTAPSASKPPRRSTPEPAAAPTPRADPPDNEDIRSSLSDAGTGSASQQTIQSPNSNIIVDGDLIIDMGSPPPSRAFKVNPAFFSSNNTPTDDRDDGEGDELGEEEEMDSFQLPSPARDTKPPPPENISGGTGDSNDMDDDDFDPLAAEMEAAFEESAREEQVAPRQYTQTSTSARYNMPSDDESEVSEEE</sequence>
<dbReference type="Proteomes" id="UP000191285">
    <property type="component" value="Unassembled WGS sequence"/>
</dbReference>
<reference evidence="4" key="1">
    <citation type="journal article" date="2017" name="Nat. Microbiol.">
        <title>Global analysis of biosynthetic gene clusters reveals vast potential of secondary metabolite production in Penicillium species.</title>
        <authorList>
            <person name="Nielsen J.C."/>
            <person name="Grijseels S."/>
            <person name="Prigent S."/>
            <person name="Ji B."/>
            <person name="Dainat J."/>
            <person name="Nielsen K.F."/>
            <person name="Frisvad J.C."/>
            <person name="Workman M."/>
            <person name="Nielsen J."/>
        </authorList>
    </citation>
    <scope>NUCLEOTIDE SEQUENCE [LARGE SCALE GENOMIC DNA]</scope>
    <source>
        <strain evidence="4">IBT 24891</strain>
    </source>
</reference>
<dbReference type="EMBL" id="MLKD01000003">
    <property type="protein sequence ID" value="OQE28622.1"/>
    <property type="molecule type" value="Genomic_DNA"/>
</dbReference>
<keyword evidence="4" id="KW-1185">Reference proteome</keyword>
<evidence type="ECO:0000313" key="3">
    <source>
        <dbReference type="EMBL" id="OQE28622.1"/>
    </source>
</evidence>
<comment type="caution">
    <text evidence="3">The sequence shown here is derived from an EMBL/GenBank/DDBJ whole genome shotgun (WGS) entry which is preliminary data.</text>
</comment>
<gene>
    <name evidence="3" type="ORF">PENSTE_c003G01106</name>
</gene>
<proteinExistence type="predicted"/>
<name>A0A1V6TQF8_9EURO</name>
<accession>A0A1V6TQF8</accession>
<feature type="compositionally biased region" description="Polar residues" evidence="1">
    <location>
        <begin position="412"/>
        <end position="421"/>
    </location>
</feature>
<dbReference type="OrthoDB" id="125903at2759"/>
<feature type="compositionally biased region" description="Low complexity" evidence="1">
    <location>
        <begin position="243"/>
        <end position="254"/>
    </location>
</feature>
<organism evidence="3 4">
    <name type="scientific">Penicillium steckii</name>
    <dbReference type="NCBI Taxonomy" id="303698"/>
    <lineage>
        <taxon>Eukaryota</taxon>
        <taxon>Fungi</taxon>
        <taxon>Dikarya</taxon>
        <taxon>Ascomycota</taxon>
        <taxon>Pezizomycotina</taxon>
        <taxon>Eurotiomycetes</taxon>
        <taxon>Eurotiomycetidae</taxon>
        <taxon>Eurotiales</taxon>
        <taxon>Aspergillaceae</taxon>
        <taxon>Penicillium</taxon>
    </lineage>
</organism>
<dbReference type="Pfam" id="PF09816">
    <property type="entry name" value="EAF"/>
    <property type="match status" value="1"/>
</dbReference>
<evidence type="ECO:0000313" key="4">
    <source>
        <dbReference type="Proteomes" id="UP000191285"/>
    </source>
</evidence>
<dbReference type="AlphaFoldDB" id="A0A1V6TQF8"/>
<feature type="domain" description="Transcription elongation factor Eaf N-terminal" evidence="2">
    <location>
        <begin position="18"/>
        <end position="124"/>
    </location>
</feature>
<feature type="region of interest" description="Disordered" evidence="1">
    <location>
        <begin position="138"/>
        <end position="436"/>
    </location>
</feature>
<feature type="compositionally biased region" description="Basic and acidic residues" evidence="1">
    <location>
        <begin position="138"/>
        <end position="154"/>
    </location>
</feature>
<feature type="compositionally biased region" description="Acidic residues" evidence="1">
    <location>
        <begin position="338"/>
        <end position="354"/>
    </location>
</feature>
<feature type="compositionally biased region" description="Polar residues" evidence="1">
    <location>
        <begin position="281"/>
        <end position="303"/>
    </location>
</feature>
<feature type="compositionally biased region" description="Polar residues" evidence="1">
    <location>
        <begin position="190"/>
        <end position="208"/>
    </location>
</feature>
<protein>
    <recommendedName>
        <fullName evidence="2">Transcription elongation factor Eaf N-terminal domain-containing protein</fullName>
    </recommendedName>
</protein>
<evidence type="ECO:0000259" key="2">
    <source>
        <dbReference type="Pfam" id="PF09816"/>
    </source>
</evidence>